<evidence type="ECO:0000256" key="4">
    <source>
        <dbReference type="ARBA" id="ARBA00022729"/>
    </source>
</evidence>
<evidence type="ECO:0000256" key="6">
    <source>
        <dbReference type="ARBA" id="ARBA00023136"/>
    </source>
</evidence>
<dbReference type="GO" id="GO:0031295">
    <property type="term" value="P:T cell costimulation"/>
    <property type="evidence" value="ECO:0007669"/>
    <property type="project" value="TreeGrafter"/>
</dbReference>
<keyword evidence="2" id="KW-1003">Cell membrane</keyword>
<dbReference type="PANTHER" id="PTHR25466">
    <property type="entry name" value="T-LYMPHOCYTE ACTIVATION ANTIGEN"/>
    <property type="match status" value="1"/>
</dbReference>
<dbReference type="GO" id="GO:0009897">
    <property type="term" value="C:external side of plasma membrane"/>
    <property type="evidence" value="ECO:0007669"/>
    <property type="project" value="TreeGrafter"/>
</dbReference>
<evidence type="ECO:0000256" key="9">
    <source>
        <dbReference type="ARBA" id="ARBA00023180"/>
    </source>
</evidence>
<dbReference type="InterPro" id="IPR036179">
    <property type="entry name" value="Ig-like_dom_sf"/>
</dbReference>
<feature type="region of interest" description="Disordered" evidence="11">
    <location>
        <begin position="115"/>
        <end position="134"/>
    </location>
</feature>
<dbReference type="GO" id="GO:0071222">
    <property type="term" value="P:cellular response to lipopolysaccharide"/>
    <property type="evidence" value="ECO:0007669"/>
    <property type="project" value="TreeGrafter"/>
</dbReference>
<evidence type="ECO:0000256" key="1">
    <source>
        <dbReference type="ARBA" id="ARBA00004251"/>
    </source>
</evidence>
<dbReference type="Proteomes" id="UP000287033">
    <property type="component" value="Unassembled WGS sequence"/>
</dbReference>
<evidence type="ECO:0000256" key="11">
    <source>
        <dbReference type="SAM" id="MobiDB-lite"/>
    </source>
</evidence>
<protein>
    <recommendedName>
        <fullName evidence="12">Ig-like domain-containing protein</fullName>
    </recommendedName>
</protein>
<dbReference type="OrthoDB" id="10012075at2759"/>
<keyword evidence="5" id="KW-1133">Transmembrane helix</keyword>
<reference evidence="13 14" key="1">
    <citation type="journal article" date="2018" name="Nat. Ecol. Evol.">
        <title>Shark genomes provide insights into elasmobranch evolution and the origin of vertebrates.</title>
        <authorList>
            <person name="Hara Y"/>
            <person name="Yamaguchi K"/>
            <person name="Onimaru K"/>
            <person name="Kadota M"/>
            <person name="Koyanagi M"/>
            <person name="Keeley SD"/>
            <person name="Tatsumi K"/>
            <person name="Tanaka K"/>
            <person name="Motone F"/>
            <person name="Kageyama Y"/>
            <person name="Nozu R"/>
            <person name="Adachi N"/>
            <person name="Nishimura O"/>
            <person name="Nakagawa R"/>
            <person name="Tanegashima C"/>
            <person name="Kiyatake I"/>
            <person name="Matsumoto R"/>
            <person name="Murakumo K"/>
            <person name="Nishida K"/>
            <person name="Terakita A"/>
            <person name="Kuratani S"/>
            <person name="Sato K"/>
            <person name="Hyodo S Kuraku.S."/>
        </authorList>
    </citation>
    <scope>NUCLEOTIDE SEQUENCE [LARGE SCALE GENOMIC DNA]</scope>
</reference>
<sequence>MPCTFNWTGSAPETRRALWQKKAEHGSSLVVHVHEMNRENLGQDREFTGRTSLLANWFEAKDVSLRLTHLSLNDTGDYECHVITQRPPASSLCTDVKLTVTPGEQFPLTARLQGASLGFSSPPEKGNLPPAGTE</sequence>
<dbReference type="AlphaFoldDB" id="A0A401RGV6"/>
<keyword evidence="7" id="KW-1015">Disulfide bond</keyword>
<evidence type="ECO:0000256" key="8">
    <source>
        <dbReference type="ARBA" id="ARBA00023170"/>
    </source>
</evidence>
<dbReference type="EMBL" id="BEZZ01006832">
    <property type="protein sequence ID" value="GCC17364.1"/>
    <property type="molecule type" value="Genomic_DNA"/>
</dbReference>
<comment type="subcellular location">
    <subcellularLocation>
        <location evidence="1">Cell membrane</location>
        <topology evidence="1">Single-pass type I membrane protein</topology>
    </subcellularLocation>
</comment>
<name>A0A401RGV6_CHIPU</name>
<keyword evidence="3" id="KW-0812">Transmembrane</keyword>
<comment type="caution">
    <text evidence="13">The sequence shown here is derived from an EMBL/GenBank/DDBJ whole genome shotgun (WGS) entry which is preliminary data.</text>
</comment>
<evidence type="ECO:0000256" key="7">
    <source>
        <dbReference type="ARBA" id="ARBA00023157"/>
    </source>
</evidence>
<dbReference type="GO" id="GO:0007166">
    <property type="term" value="P:cell surface receptor signaling pathway"/>
    <property type="evidence" value="ECO:0007669"/>
    <property type="project" value="TreeGrafter"/>
</dbReference>
<proteinExistence type="predicted"/>
<dbReference type="Gene3D" id="2.60.40.10">
    <property type="entry name" value="Immunoglobulins"/>
    <property type="match status" value="1"/>
</dbReference>
<dbReference type="PANTHER" id="PTHR25466:SF14">
    <property type="entry name" value="BUTYROPHILIN SUBFAMILY 2 MEMBER A2-LIKE-RELATED"/>
    <property type="match status" value="1"/>
</dbReference>
<accession>A0A401RGV6</accession>
<feature type="domain" description="Ig-like" evidence="12">
    <location>
        <begin position="1"/>
        <end position="99"/>
    </location>
</feature>
<gene>
    <name evidence="13" type="ORF">chiPu_0022277</name>
</gene>
<keyword evidence="14" id="KW-1185">Reference proteome</keyword>
<keyword evidence="6" id="KW-0472">Membrane</keyword>
<organism evidence="13 14">
    <name type="scientific">Chiloscyllium punctatum</name>
    <name type="common">Brownbanded bambooshark</name>
    <name type="synonym">Hemiscyllium punctatum</name>
    <dbReference type="NCBI Taxonomy" id="137246"/>
    <lineage>
        <taxon>Eukaryota</taxon>
        <taxon>Metazoa</taxon>
        <taxon>Chordata</taxon>
        <taxon>Craniata</taxon>
        <taxon>Vertebrata</taxon>
        <taxon>Chondrichthyes</taxon>
        <taxon>Elasmobranchii</taxon>
        <taxon>Galeomorphii</taxon>
        <taxon>Galeoidea</taxon>
        <taxon>Orectolobiformes</taxon>
        <taxon>Hemiscylliidae</taxon>
        <taxon>Chiloscyllium</taxon>
    </lineage>
</organism>
<evidence type="ECO:0000256" key="10">
    <source>
        <dbReference type="ARBA" id="ARBA00023319"/>
    </source>
</evidence>
<keyword evidence="8" id="KW-0675">Receptor</keyword>
<evidence type="ECO:0000256" key="3">
    <source>
        <dbReference type="ARBA" id="ARBA00022692"/>
    </source>
</evidence>
<dbReference type="InterPro" id="IPR013783">
    <property type="entry name" value="Ig-like_fold"/>
</dbReference>
<dbReference type="GO" id="GO:0042130">
    <property type="term" value="P:negative regulation of T cell proliferation"/>
    <property type="evidence" value="ECO:0007669"/>
    <property type="project" value="TreeGrafter"/>
</dbReference>
<evidence type="ECO:0000313" key="14">
    <source>
        <dbReference type="Proteomes" id="UP000287033"/>
    </source>
</evidence>
<feature type="non-terminal residue" evidence="13">
    <location>
        <position position="134"/>
    </location>
</feature>
<dbReference type="InterPro" id="IPR013106">
    <property type="entry name" value="Ig_V-set"/>
</dbReference>
<evidence type="ECO:0000259" key="12">
    <source>
        <dbReference type="PROSITE" id="PS50835"/>
    </source>
</evidence>
<dbReference type="InterPro" id="IPR051713">
    <property type="entry name" value="T-cell_Activation_Regulation"/>
</dbReference>
<keyword evidence="10" id="KW-0393">Immunoglobulin domain</keyword>
<dbReference type="GO" id="GO:0006955">
    <property type="term" value="P:immune response"/>
    <property type="evidence" value="ECO:0007669"/>
    <property type="project" value="TreeGrafter"/>
</dbReference>
<evidence type="ECO:0000256" key="5">
    <source>
        <dbReference type="ARBA" id="ARBA00022989"/>
    </source>
</evidence>
<keyword evidence="9" id="KW-0325">Glycoprotein</keyword>
<dbReference type="Pfam" id="PF07686">
    <property type="entry name" value="V-set"/>
    <property type="match status" value="1"/>
</dbReference>
<dbReference type="GO" id="GO:0042102">
    <property type="term" value="P:positive regulation of T cell proliferation"/>
    <property type="evidence" value="ECO:0007669"/>
    <property type="project" value="TreeGrafter"/>
</dbReference>
<evidence type="ECO:0000313" key="13">
    <source>
        <dbReference type="EMBL" id="GCC17364.1"/>
    </source>
</evidence>
<dbReference type="PROSITE" id="PS50835">
    <property type="entry name" value="IG_LIKE"/>
    <property type="match status" value="1"/>
</dbReference>
<evidence type="ECO:0000256" key="2">
    <source>
        <dbReference type="ARBA" id="ARBA00022475"/>
    </source>
</evidence>
<dbReference type="InterPro" id="IPR007110">
    <property type="entry name" value="Ig-like_dom"/>
</dbReference>
<dbReference type="SUPFAM" id="SSF48726">
    <property type="entry name" value="Immunoglobulin"/>
    <property type="match status" value="1"/>
</dbReference>
<keyword evidence="4" id="KW-0732">Signal</keyword>